<comment type="subcellular location">
    <subcellularLocation>
        <location evidence="1">Membrane</location>
    </subcellularLocation>
</comment>
<evidence type="ECO:0000256" key="5">
    <source>
        <dbReference type="SAM" id="Phobius"/>
    </source>
</evidence>
<evidence type="ECO:0000259" key="6">
    <source>
        <dbReference type="Pfam" id="PF04116"/>
    </source>
</evidence>
<evidence type="ECO:0000256" key="3">
    <source>
        <dbReference type="ARBA" id="ARBA00022989"/>
    </source>
</evidence>
<evidence type="ECO:0000313" key="7">
    <source>
        <dbReference type="EMBL" id="WUQ84525.1"/>
    </source>
</evidence>
<organism evidence="7 8">
    <name type="scientific">Kitasatospora purpeofusca</name>
    <dbReference type="NCBI Taxonomy" id="67352"/>
    <lineage>
        <taxon>Bacteria</taxon>
        <taxon>Bacillati</taxon>
        <taxon>Actinomycetota</taxon>
        <taxon>Actinomycetes</taxon>
        <taxon>Kitasatosporales</taxon>
        <taxon>Streptomycetaceae</taxon>
        <taxon>Kitasatospora</taxon>
    </lineage>
</organism>
<dbReference type="InterPro" id="IPR006694">
    <property type="entry name" value="Fatty_acid_hydroxylase"/>
</dbReference>
<evidence type="ECO:0000256" key="1">
    <source>
        <dbReference type="ARBA" id="ARBA00004370"/>
    </source>
</evidence>
<dbReference type="InterPro" id="IPR050307">
    <property type="entry name" value="Sterol_Desaturase_Related"/>
</dbReference>
<dbReference type="EMBL" id="CP108110">
    <property type="protein sequence ID" value="WUQ84525.1"/>
    <property type="molecule type" value="Genomic_DNA"/>
</dbReference>
<dbReference type="Pfam" id="PF04116">
    <property type="entry name" value="FA_hydroxylase"/>
    <property type="match status" value="1"/>
</dbReference>
<reference evidence="7" key="1">
    <citation type="submission" date="2022-10" db="EMBL/GenBank/DDBJ databases">
        <title>The complete genomes of actinobacterial strains from the NBC collection.</title>
        <authorList>
            <person name="Joergensen T.S."/>
            <person name="Alvarez Arevalo M."/>
            <person name="Sterndorff E.B."/>
            <person name="Faurdal D."/>
            <person name="Vuksanovic O."/>
            <person name="Mourched A.-S."/>
            <person name="Charusanti P."/>
            <person name="Shaw S."/>
            <person name="Blin K."/>
            <person name="Weber T."/>
        </authorList>
    </citation>
    <scope>NUCLEOTIDE SEQUENCE</scope>
    <source>
        <strain evidence="7">NBC_00222</strain>
    </source>
</reference>
<evidence type="ECO:0000256" key="4">
    <source>
        <dbReference type="ARBA" id="ARBA00023136"/>
    </source>
</evidence>
<evidence type="ECO:0000256" key="2">
    <source>
        <dbReference type="ARBA" id="ARBA00022692"/>
    </source>
</evidence>
<keyword evidence="8" id="KW-1185">Reference proteome</keyword>
<gene>
    <name evidence="7" type="ORF">OHA16_17070</name>
</gene>
<feature type="transmembrane region" description="Helical" evidence="5">
    <location>
        <begin position="16"/>
        <end position="39"/>
    </location>
</feature>
<evidence type="ECO:0000313" key="8">
    <source>
        <dbReference type="Proteomes" id="UP001432222"/>
    </source>
</evidence>
<protein>
    <submittedName>
        <fullName evidence="7">Sterol desaturase family protein</fullName>
    </submittedName>
</protein>
<feature type="transmembrane region" description="Helical" evidence="5">
    <location>
        <begin position="100"/>
        <end position="118"/>
    </location>
</feature>
<dbReference type="Proteomes" id="UP001432222">
    <property type="component" value="Chromosome"/>
</dbReference>
<keyword evidence="4 5" id="KW-0472">Membrane</keyword>
<feature type="transmembrane region" description="Helical" evidence="5">
    <location>
        <begin position="139"/>
        <end position="165"/>
    </location>
</feature>
<sequence>MDAVLARAARLGPLEVAVGALAGNLALFVVALLAGGWLVRRFGDRRLTPAPAPPDRRERLLTVVAVLLNSALGLAGWLLWQAGWIRLTADTGPRALADLLLFSLVMDALMYGGHWLAHRRRLYRLAHELHHAYPDPRPATLFVLHPLEVLGFGGAWIAVLCFWPGMSAAALAGYIGVNLVFGLLGHLGVEPFPVRVRRLAVFRWVALPMFHVGHHRDPSVNLGFYTTVWDRLFGTVDPRYDARRLAADPGRYDP</sequence>
<feature type="transmembrane region" description="Helical" evidence="5">
    <location>
        <begin position="171"/>
        <end position="189"/>
    </location>
</feature>
<feature type="transmembrane region" description="Helical" evidence="5">
    <location>
        <begin position="60"/>
        <end position="80"/>
    </location>
</feature>
<keyword evidence="3 5" id="KW-1133">Transmembrane helix</keyword>
<dbReference type="PANTHER" id="PTHR11863">
    <property type="entry name" value="STEROL DESATURASE"/>
    <property type="match status" value="1"/>
</dbReference>
<name>A0ABZ1U1Q4_9ACTN</name>
<proteinExistence type="predicted"/>
<keyword evidence="2 5" id="KW-0812">Transmembrane</keyword>
<feature type="domain" description="Fatty acid hydroxylase" evidence="6">
    <location>
        <begin position="100"/>
        <end position="235"/>
    </location>
</feature>
<dbReference type="RefSeq" id="WP_328955375.1">
    <property type="nucleotide sequence ID" value="NZ_CP108110.1"/>
</dbReference>
<accession>A0ABZ1U1Q4</accession>